<feature type="compositionally biased region" description="Low complexity" evidence="1">
    <location>
        <begin position="398"/>
        <end position="411"/>
    </location>
</feature>
<evidence type="ECO:0000256" key="1">
    <source>
        <dbReference type="SAM" id="MobiDB-lite"/>
    </source>
</evidence>
<feature type="compositionally biased region" description="Polar residues" evidence="1">
    <location>
        <begin position="1762"/>
        <end position="1775"/>
    </location>
</feature>
<feature type="region of interest" description="Disordered" evidence="1">
    <location>
        <begin position="446"/>
        <end position="470"/>
    </location>
</feature>
<feature type="compositionally biased region" description="Pro residues" evidence="1">
    <location>
        <begin position="1804"/>
        <end position="1815"/>
    </location>
</feature>
<feature type="region of interest" description="Disordered" evidence="1">
    <location>
        <begin position="1705"/>
        <end position="1883"/>
    </location>
</feature>
<protein>
    <submittedName>
        <fullName evidence="2">Uncharacterized protein</fullName>
    </submittedName>
</protein>
<accession>A0A6C0F601</accession>
<feature type="compositionally biased region" description="Low complexity" evidence="1">
    <location>
        <begin position="1968"/>
        <end position="1979"/>
    </location>
</feature>
<feature type="compositionally biased region" description="Low complexity" evidence="1">
    <location>
        <begin position="1994"/>
        <end position="2005"/>
    </location>
</feature>
<sequence>MKIGELISDAKYSNLEIKPYNNNGVLFITVFDETTNSFVKKPLLEWDNIVCKYKLNSIFQPEQTSDGTVSAGAQGSVFSNITIHAEDSSGNRIQDDSGNNWELYSTSTLIDLTDDILYLLEVTPPVYKLVFTSDNARDETTGKTGINIDFDYLWEPERFDLTTDIILQASMLTSIYTTITTNIMKSSNTGSISINDAKRQAQQIILNNLGVDINKSVLNRDNTGVDEIFSEITISQQTTGEIGTDTKSNEQNTNESFTIYTKMLEAFVSDSETSASKVVQQLLAETLEETESESDQSGSEQTANSSSFFQNDTVKEKIQRKTAESESFIEDVSPNVISNIESVRKNFEIVPANYSGTSYVETVNASVTIDELQDSSGAITVEILDEATVAAEKKRETPSMTPTMTQTQTTSVTPTITSTYTMTVPTPTITQTTSVTPTITSTYTMTAPTPTMTSTDTITVPTPTMTSTQTTSITPTITSTYTITAPTMTPTMTSTNTITVPTMTPTTTSTNTITAATMTPTKINETPTLTIPTPTSTITAPTPTSTITAPTLTPTFSVTVTSPTPIPDSIEINSEEKHGGNHFQEVVVATIYAYLNHLNRKTPLTYTVTVSNNRFLINDNPYLTLYRGNTYIFDISAVNTHHSFRFSETDDGIHNNGVEYTIGVVNDNDTISLTINSETPSLYYYCDESFHTDMGNQINIVDDPTEISFATGNYTDIVHILYFENNSHDISRSYNFEIGPDSPDPPGNDYSLVSTHPDKNIYIAGSWYPSMSVDADLPNKFSYTYMQFLGSGYFQGVVNNAVSFDNFKFVLHRKYTDDTLNDDIFELEADSDASNILNKVMLDGSGSRGPGLYVGNAAYGSNLAYDYGGPNDATSEDFYLKLKIVNREYRYIIISSRQSGWHMESRRISAYYRNMNIISSNNETIDNIDYIYNFDENNYERYSGFFATINIQGSSIITIGDVLIAYVNIGDNEEIRGISKNIIQNWTFTDGITANIVNMNIYYNNSESTEIINFKLYKQTTTGVIEGHKIHNLSEHINIVDLTTYRYGNGPSSSFTFNIGRFTKKLYGRYDEFSFNINLSDQSKETIFGSNISNISSYRNQYYAAIKVGSTWLSSTLNDRTNFSDNPLSILTFYSVELQSGIEHITLQFDGIPLSISTSIQLYTGYNWIGYLPSSEQNIRDVLNTTTISNGNPLSGIFTRYRGSLYTGTTFVGNLTTMKPGSGYIIQMDSPAVLTYNVEPNSQAVSQPYGIYKITIMNNPLPSIIGDGYIHIETNCLSFAFTHASNSDDVFGIYKQEIAGTYDVLGEFIIQFQDITTIGSPNLTVSSGVVQGDISQLTLRVGFIIDENNSVNNVQGIFDINVSSNLSDMYYTLSNYPSSFTQSPFDFQSQKTTTTLPTSISEYFTMTSDRTDFGVFEVDGSIISNFVVTMSKDNQQSDWSKKADGDSLVLDVFDKNAINDFNPDHFIIYSDQDTIDKSSSTFVDIDYKYPIDISKLNTNVKMIASAISTLLLKLQDTLGNSYDSENDSKILIQDKFGINLDDIFKPEGDERPSQTSEDIKKCQDKLITITNLLKSSLNSSTDTIYQSIANSVISEPETTSTTTETVGEIFISQIVSNVIEDVYKSESGISELDESQQTIVNNITTNISSISSTISQNNTNESITVITQSVIENIQNNNIDVNNTVISNDELISIQNFISQEITPTPTLTIPTPTTTKTEPTPTLTVPTPTVPTPTVPTPTIPTPTILTPTISTTITEPTPTMSNTVTVPTPTFSLTVTEPTPTISTTITEPTPTMSNTITEPTPTIPTPTIPTPTPTISSTITEPTPTMSNTLTEPTPTISNTVTVPTPTFSLTVTEPTPTISTTITEPTPTIPTPTIPTPTPTISDTLTATLTEPTPTIPTPTIPTPTSTLTFTMTITEPTPTITDTFSITKTEPTPTMSSTITEPTPTIPTPTIPTPTIPTPTIPTPTMSSTITEPTPTIPTPTIPTPTIPTPTMSSTITEPTPTIPTPTIPTPTIPTPTISSTITEPTPTISSTITEPTPTISSTITEPTPTISSTITEPTPTIPTPTITKTQPTPTPTDTISITATYTLTETDTISKTITSTSTLTDTTSNSITLTPTHTITQPTPTPTNTITNTSTSTLTDTLTMTDTLTSSMSSTPSYSPTFTIIPTAYVRFRQSGNNIIISIKSNVNISTYTFTFNITNLSTYNQMLQVTPTEYAFNLFNFVNTANTQGYDGYSSGPGEINPMITGYSKREFGIDYTLTSSHTFVDVLILENVQDLSNFGFVEVLLDQPDAAGFNFNDIPINIIYIQGLNWTP</sequence>
<feature type="compositionally biased region" description="Low complexity" evidence="1">
    <location>
        <begin position="1926"/>
        <end position="1948"/>
    </location>
</feature>
<feature type="compositionally biased region" description="Pro residues" evidence="1">
    <location>
        <begin position="1980"/>
        <end position="1993"/>
    </location>
</feature>
<organism evidence="2">
    <name type="scientific">viral metagenome</name>
    <dbReference type="NCBI Taxonomy" id="1070528"/>
    <lineage>
        <taxon>unclassified sequences</taxon>
        <taxon>metagenomes</taxon>
        <taxon>organismal metagenomes</taxon>
    </lineage>
</organism>
<feature type="compositionally biased region" description="Low complexity" evidence="1">
    <location>
        <begin position="2020"/>
        <end position="2084"/>
    </location>
</feature>
<feature type="compositionally biased region" description="Pro residues" evidence="1">
    <location>
        <begin position="1871"/>
        <end position="1882"/>
    </location>
</feature>
<dbReference type="EMBL" id="MN738789">
    <property type="protein sequence ID" value="QHT37078.1"/>
    <property type="molecule type" value="Genomic_DNA"/>
</dbReference>
<evidence type="ECO:0000313" key="2">
    <source>
        <dbReference type="EMBL" id="QHT37078.1"/>
    </source>
</evidence>
<feature type="region of interest" description="Disordered" evidence="1">
    <location>
        <begin position="524"/>
        <end position="551"/>
    </location>
</feature>
<feature type="compositionally biased region" description="Polar residues" evidence="1">
    <location>
        <begin position="298"/>
        <end position="312"/>
    </location>
</feature>
<feature type="region of interest" description="Disordered" evidence="1">
    <location>
        <begin position="392"/>
        <end position="411"/>
    </location>
</feature>
<feature type="region of interest" description="Disordered" evidence="1">
    <location>
        <begin position="287"/>
        <end position="313"/>
    </location>
</feature>
<feature type="compositionally biased region" description="Low complexity" evidence="1">
    <location>
        <begin position="1743"/>
        <end position="1761"/>
    </location>
</feature>
<reference evidence="2" key="1">
    <citation type="journal article" date="2020" name="Nature">
        <title>Giant virus diversity and host interactions through global metagenomics.</title>
        <authorList>
            <person name="Schulz F."/>
            <person name="Roux S."/>
            <person name="Paez-Espino D."/>
            <person name="Jungbluth S."/>
            <person name="Walsh D.A."/>
            <person name="Denef V.J."/>
            <person name="McMahon K.D."/>
            <person name="Konstantinidis K.T."/>
            <person name="Eloe-Fadrosh E.A."/>
            <person name="Kyrpides N.C."/>
            <person name="Woyke T."/>
        </authorList>
    </citation>
    <scope>NUCLEOTIDE SEQUENCE</scope>
    <source>
        <strain evidence="2">GVMAG-S-ERX555967-131</strain>
    </source>
</reference>
<feature type="region of interest" description="Disordered" evidence="1">
    <location>
        <begin position="1926"/>
        <end position="2084"/>
    </location>
</feature>
<feature type="compositionally biased region" description="Pro residues" evidence="1">
    <location>
        <begin position="2006"/>
        <end position="2019"/>
    </location>
</feature>
<feature type="compositionally biased region" description="Pro residues" evidence="1">
    <location>
        <begin position="1949"/>
        <end position="1967"/>
    </location>
</feature>
<proteinExistence type="predicted"/>
<feature type="compositionally biased region" description="Polar residues" evidence="1">
    <location>
        <begin position="1829"/>
        <end position="1853"/>
    </location>
</feature>
<name>A0A6C0F601_9ZZZZ</name>
<feature type="compositionally biased region" description="Pro residues" evidence="1">
    <location>
        <begin position="1729"/>
        <end position="1742"/>
    </location>
</feature>
<feature type="compositionally biased region" description="Low complexity" evidence="1">
    <location>
        <begin position="1776"/>
        <end position="1803"/>
    </location>
</feature>
<feature type="compositionally biased region" description="Low complexity" evidence="1">
    <location>
        <begin position="1705"/>
        <end position="1728"/>
    </location>
</feature>
<feature type="region of interest" description="Disordered" evidence="1">
    <location>
        <begin position="2111"/>
        <end position="2136"/>
    </location>
</feature>
<feature type="compositionally biased region" description="Low complexity" evidence="1">
    <location>
        <begin position="1854"/>
        <end position="1870"/>
    </location>
</feature>
<feature type="compositionally biased region" description="Low complexity" evidence="1">
    <location>
        <begin position="1816"/>
        <end position="1828"/>
    </location>
</feature>